<evidence type="ECO:0000256" key="6">
    <source>
        <dbReference type="ARBA" id="ARBA00023242"/>
    </source>
</evidence>
<reference evidence="10" key="1">
    <citation type="journal article" date="2020" name="Stud. Mycol.">
        <title>101 Dothideomycetes genomes: a test case for predicting lifestyles and emergence of pathogens.</title>
        <authorList>
            <person name="Haridas S."/>
            <person name="Albert R."/>
            <person name="Binder M."/>
            <person name="Bloem J."/>
            <person name="Labutti K."/>
            <person name="Salamov A."/>
            <person name="Andreopoulos B."/>
            <person name="Baker S."/>
            <person name="Barry K."/>
            <person name="Bills G."/>
            <person name="Bluhm B."/>
            <person name="Cannon C."/>
            <person name="Castanera R."/>
            <person name="Culley D."/>
            <person name="Daum C."/>
            <person name="Ezra D."/>
            <person name="Gonzalez J."/>
            <person name="Henrissat B."/>
            <person name="Kuo A."/>
            <person name="Liang C."/>
            <person name="Lipzen A."/>
            <person name="Lutzoni F."/>
            <person name="Magnuson J."/>
            <person name="Mondo S."/>
            <person name="Nolan M."/>
            <person name="Ohm R."/>
            <person name="Pangilinan J."/>
            <person name="Park H.-J."/>
            <person name="Ramirez L."/>
            <person name="Alfaro M."/>
            <person name="Sun H."/>
            <person name="Tritt A."/>
            <person name="Yoshinaga Y."/>
            <person name="Zwiers L.-H."/>
            <person name="Turgeon B."/>
            <person name="Goodwin S."/>
            <person name="Spatafora J."/>
            <person name="Crous P."/>
            <person name="Grigoriev I."/>
        </authorList>
    </citation>
    <scope>NUCLEOTIDE SEQUENCE</scope>
    <source>
        <strain evidence="10">CBS 207.26</strain>
    </source>
</reference>
<organism evidence="10 11">
    <name type="scientific">Zopfia rhizophila CBS 207.26</name>
    <dbReference type="NCBI Taxonomy" id="1314779"/>
    <lineage>
        <taxon>Eukaryota</taxon>
        <taxon>Fungi</taxon>
        <taxon>Dikarya</taxon>
        <taxon>Ascomycota</taxon>
        <taxon>Pezizomycotina</taxon>
        <taxon>Dothideomycetes</taxon>
        <taxon>Dothideomycetes incertae sedis</taxon>
        <taxon>Zopfiaceae</taxon>
        <taxon>Zopfia</taxon>
    </lineage>
</organism>
<proteinExistence type="predicted"/>
<feature type="compositionally biased region" description="Low complexity" evidence="8">
    <location>
        <begin position="200"/>
        <end position="227"/>
    </location>
</feature>
<feature type="region of interest" description="Disordered" evidence="8">
    <location>
        <begin position="192"/>
        <end position="255"/>
    </location>
</feature>
<dbReference type="AlphaFoldDB" id="A0A6A6EEB5"/>
<keyword evidence="11" id="KW-1185">Reference proteome</keyword>
<dbReference type="Proteomes" id="UP000800200">
    <property type="component" value="Unassembled WGS sequence"/>
</dbReference>
<dbReference type="CDD" id="cd12148">
    <property type="entry name" value="fungal_TF_MHR"/>
    <property type="match status" value="1"/>
</dbReference>
<dbReference type="EMBL" id="ML994622">
    <property type="protein sequence ID" value="KAF2188948.1"/>
    <property type="molecule type" value="Genomic_DNA"/>
</dbReference>
<keyword evidence="6" id="KW-0539">Nucleus</keyword>
<dbReference type="GO" id="GO:0006351">
    <property type="term" value="P:DNA-templated transcription"/>
    <property type="evidence" value="ECO:0007669"/>
    <property type="project" value="InterPro"/>
</dbReference>
<accession>A0A6A6EEB5</accession>
<dbReference type="FunFam" id="3.30.160.60:FF:000190">
    <property type="entry name" value="C2H2 finger domain protein"/>
    <property type="match status" value="1"/>
</dbReference>
<dbReference type="Pfam" id="PF04082">
    <property type="entry name" value="Fungal_trans"/>
    <property type="match status" value="1"/>
</dbReference>
<dbReference type="GO" id="GO:0005634">
    <property type="term" value="C:nucleus"/>
    <property type="evidence" value="ECO:0007669"/>
    <property type="project" value="UniProtKB-SubCell"/>
</dbReference>
<evidence type="ECO:0000256" key="4">
    <source>
        <dbReference type="ARBA" id="ARBA00022771"/>
    </source>
</evidence>
<protein>
    <recommendedName>
        <fullName evidence="9">C2H2-type domain-containing protein</fullName>
    </recommendedName>
</protein>
<dbReference type="InterPro" id="IPR036236">
    <property type="entry name" value="Znf_C2H2_sf"/>
</dbReference>
<evidence type="ECO:0000256" key="1">
    <source>
        <dbReference type="ARBA" id="ARBA00004123"/>
    </source>
</evidence>
<evidence type="ECO:0000256" key="2">
    <source>
        <dbReference type="ARBA" id="ARBA00022723"/>
    </source>
</evidence>
<evidence type="ECO:0000256" key="3">
    <source>
        <dbReference type="ARBA" id="ARBA00022737"/>
    </source>
</evidence>
<keyword evidence="4 7" id="KW-0863">Zinc-finger</keyword>
<sequence length="821" mass="92008">MTLVTATSSPAATRKSGSAPEKKYKCQFCNRAFSRSEHRSRHERSHTKERPFKCLKCRSTFVRRDLLLRHDRTVHAKDGGVPLHSEVKRRTTTKAPEMSVPGPSKTSMPIDTATLEQIEASSDGMVDIETAAMLMTDFHHKAMASQEPEITTEAPDTVISPNGPALLEPSVAYAPGAVSLPQMPWDSMVPHSVTEPKAHSISSSSQESHPAFNSASALSSHSHQLPPIMERQMSGSDTLPPSFQSMNSSMPVSGLATPGALSPYPSMLGPVSPVDYRRSPGPTQALTMTKAPQVESEEQCAKIFENIKNFDSENMLLDTFHLPSLNTLNRLLKTYFDLFHHHLPFLHPASFQPTEVSAPLLLAVLSIGALYIFDQDQAYMLHIGAKVLVNQFLQNKENFSSRKCPLWTMQSTLLNMIFASWSGDPKGLEWACSIKSLLANMVAGNRYELKLRSEAREGAQPNHEEWVEDEQCRRTYYAVYIFFGLLTLTYNHTPAMGFNEFDTLELPSSESLWTMEVSDDESWRESLTASKIITFRQAHDNLFQGEAARYSAFATRVMINALFLEVWYHKRSPEALQDVVTEYKLRLALETWEKSLELCEPETVVVQLSAPHKGHPLIFNAMAMYRNTRARLVVDLKSVQEALRYHDSYEVAAAMTNARDKVQRSQEMIKVIQECFDCIEVAAVQGIRWVARTSATNWSIEHPLSGMDLMVILTLWLYRLEHDEEPATEEELAMYNKLRNLFDEDSVDVYGAKLSSTVARLWGSMIDEVVVWGITKLMGEAFKLHSQALVGYEDAMSSRSGSATPSMAAGGVQVLEMQVAY</sequence>
<dbReference type="InterPro" id="IPR051059">
    <property type="entry name" value="VerF-like"/>
</dbReference>
<dbReference type="SUPFAM" id="SSF57667">
    <property type="entry name" value="beta-beta-alpha zinc fingers"/>
    <property type="match status" value="1"/>
</dbReference>
<keyword evidence="3" id="KW-0677">Repeat</keyword>
<dbReference type="PANTHER" id="PTHR40626:SF8">
    <property type="entry name" value="C2H2 FINGER DOMAIN TRANSCRIPTION FACTOR (EUROFUNG)-RELATED"/>
    <property type="match status" value="1"/>
</dbReference>
<comment type="subcellular location">
    <subcellularLocation>
        <location evidence="1">Nucleus</location>
    </subcellularLocation>
</comment>
<dbReference type="OrthoDB" id="9411774at2759"/>
<keyword evidence="2" id="KW-0479">Metal-binding</keyword>
<dbReference type="PROSITE" id="PS00028">
    <property type="entry name" value="ZINC_FINGER_C2H2_1"/>
    <property type="match status" value="2"/>
</dbReference>
<evidence type="ECO:0000256" key="7">
    <source>
        <dbReference type="PROSITE-ProRule" id="PRU00042"/>
    </source>
</evidence>
<feature type="region of interest" description="Disordered" evidence="8">
    <location>
        <begin position="1"/>
        <end position="20"/>
    </location>
</feature>
<dbReference type="InterPro" id="IPR007219">
    <property type="entry name" value="XnlR_reg_dom"/>
</dbReference>
<feature type="domain" description="C2H2-type" evidence="9">
    <location>
        <begin position="52"/>
        <end position="80"/>
    </location>
</feature>
<feature type="domain" description="C2H2-type" evidence="9">
    <location>
        <begin position="24"/>
        <end position="51"/>
    </location>
</feature>
<evidence type="ECO:0000256" key="8">
    <source>
        <dbReference type="SAM" id="MobiDB-lite"/>
    </source>
</evidence>
<dbReference type="Gene3D" id="3.30.160.60">
    <property type="entry name" value="Classic Zinc Finger"/>
    <property type="match status" value="2"/>
</dbReference>
<dbReference type="SMART" id="SM00355">
    <property type="entry name" value="ZnF_C2H2"/>
    <property type="match status" value="2"/>
</dbReference>
<dbReference type="InterPro" id="IPR013087">
    <property type="entry name" value="Znf_C2H2_type"/>
</dbReference>
<evidence type="ECO:0000259" key="9">
    <source>
        <dbReference type="PROSITE" id="PS50157"/>
    </source>
</evidence>
<evidence type="ECO:0000313" key="11">
    <source>
        <dbReference type="Proteomes" id="UP000800200"/>
    </source>
</evidence>
<dbReference type="GO" id="GO:0000981">
    <property type="term" value="F:DNA-binding transcription factor activity, RNA polymerase II-specific"/>
    <property type="evidence" value="ECO:0007669"/>
    <property type="project" value="InterPro"/>
</dbReference>
<keyword evidence="5" id="KW-0862">Zinc</keyword>
<evidence type="ECO:0000313" key="10">
    <source>
        <dbReference type="EMBL" id="KAF2188948.1"/>
    </source>
</evidence>
<dbReference type="GO" id="GO:0000785">
    <property type="term" value="C:chromatin"/>
    <property type="evidence" value="ECO:0007669"/>
    <property type="project" value="TreeGrafter"/>
</dbReference>
<dbReference type="PROSITE" id="PS50157">
    <property type="entry name" value="ZINC_FINGER_C2H2_2"/>
    <property type="match status" value="2"/>
</dbReference>
<name>A0A6A6EEB5_9PEZI</name>
<feature type="compositionally biased region" description="Polar residues" evidence="8">
    <location>
        <begin position="1"/>
        <end position="11"/>
    </location>
</feature>
<feature type="compositionally biased region" description="Polar residues" evidence="8">
    <location>
        <begin position="233"/>
        <end position="251"/>
    </location>
</feature>
<dbReference type="PANTHER" id="PTHR40626">
    <property type="entry name" value="MIP31509P"/>
    <property type="match status" value="1"/>
</dbReference>
<dbReference type="GO" id="GO:0000978">
    <property type="term" value="F:RNA polymerase II cis-regulatory region sequence-specific DNA binding"/>
    <property type="evidence" value="ECO:0007669"/>
    <property type="project" value="InterPro"/>
</dbReference>
<evidence type="ECO:0000256" key="5">
    <source>
        <dbReference type="ARBA" id="ARBA00022833"/>
    </source>
</evidence>
<gene>
    <name evidence="10" type="ORF">K469DRAFT_684219</name>
</gene>
<dbReference type="GO" id="GO:0008270">
    <property type="term" value="F:zinc ion binding"/>
    <property type="evidence" value="ECO:0007669"/>
    <property type="project" value="UniProtKB-KW"/>
</dbReference>